<sequence>MTRQRMTAAVAIGVAVCAATSAMPAAALPFTEATASDAAAQDADTTTAARLQIEAGSEIIGSGATGFLASDTDGDVRWTRYADGSSTVLATERGQPKTTERYGALSDTVFTPAFNQGDGPGYVTATAYDMAAGTASAIDLRTLSRTHGYIGAVGDTIIASATTATGAQTAHLVRHDGTSLTDRPVAGLPGGALDIQVKGADAGAVLLSYRTGELEETRWHLALVDLASATVTRTFDAGPHAPSPDAALSGTHVAWFEATQPFGSTMVLNVAERGSSTPPRRETITGLWQPVLNLTGNWLTYASASELHYGDPQERLALTAVPVGGGVPRKLLEQVSTIVPSPDGSLLAMGGTLAGGQGLYRIAPGTDAAPAVTQVASTGVPTAVTVLGHTVPSTIDLDENRGAVPLSWRLSRLNVTFTATIRHTRTGLADVGHFSPGNGQNPHPERIDYTWDGTLSDNGKAVNAPNGAYTWTVEAKPTNGIGPTATVTGTFTVHRKPAPHDFTDNGSPDVLARDKAGRLWLEDTASSPDHLRRLNATRTRLVGGGWQIYNSIEATGNIAGGAAGDLVARDTAGVLWLYQGRGDGTFTTRVKIGGGWQGYRHIAAGSDLTGDGRPDLVATDTAGALWLHRATGNTAAPFADRKKIGLSGWQTFNSIQATGNIAGGAAGDLVARDTAGVLWLYQGRGDGTFTTRVKIGAGWQGYTHLTGIGDGNRDGRPDLFATSTDGTAYYYQGTGSAAAPFRKRESSSVFFGSTGSYNHIA</sequence>
<dbReference type="InterPro" id="IPR028994">
    <property type="entry name" value="Integrin_alpha_N"/>
</dbReference>
<dbReference type="RefSeq" id="WP_205379014.1">
    <property type="nucleotide sequence ID" value="NZ_JAFEJA010000004.1"/>
</dbReference>
<evidence type="ECO:0000256" key="2">
    <source>
        <dbReference type="SAM" id="SignalP"/>
    </source>
</evidence>
<keyword evidence="1 2" id="KW-0732">Signal</keyword>
<proteinExistence type="predicted"/>
<comment type="caution">
    <text evidence="3">The sequence shown here is derived from an EMBL/GenBank/DDBJ whole genome shotgun (WGS) entry which is preliminary data.</text>
</comment>
<dbReference type="Pfam" id="PF13517">
    <property type="entry name" value="FG-GAP_3"/>
    <property type="match status" value="1"/>
</dbReference>
<gene>
    <name evidence="3" type="ORF">JE024_40690</name>
</gene>
<evidence type="ECO:0000313" key="3">
    <source>
        <dbReference type="EMBL" id="MBM9624834.1"/>
    </source>
</evidence>
<dbReference type="PANTHER" id="PTHR44103:SF1">
    <property type="entry name" value="PROPROTEIN CONVERTASE P"/>
    <property type="match status" value="1"/>
</dbReference>
<evidence type="ECO:0000313" key="4">
    <source>
        <dbReference type="Proteomes" id="UP000664109"/>
    </source>
</evidence>
<protein>
    <submittedName>
        <fullName evidence="3">VCBS repeat-containing protein</fullName>
    </submittedName>
</protein>
<feature type="signal peptide" evidence="2">
    <location>
        <begin position="1"/>
        <end position="27"/>
    </location>
</feature>
<dbReference type="EMBL" id="JAFEJA010000004">
    <property type="protein sequence ID" value="MBM9624834.1"/>
    <property type="molecule type" value="Genomic_DNA"/>
</dbReference>
<geneLocation type="plasmid" evidence="3">
    <name>unnamed2</name>
</geneLocation>
<evidence type="ECO:0000256" key="1">
    <source>
        <dbReference type="ARBA" id="ARBA00022729"/>
    </source>
</evidence>
<dbReference type="Proteomes" id="UP000664109">
    <property type="component" value="Unassembled WGS sequence"/>
</dbReference>
<accession>A0ABS2V635</accession>
<feature type="chain" id="PRO_5045756215" evidence="2">
    <location>
        <begin position="28"/>
        <end position="761"/>
    </location>
</feature>
<dbReference type="SUPFAM" id="SSF69318">
    <property type="entry name" value="Integrin alpha N-terminal domain"/>
    <property type="match status" value="1"/>
</dbReference>
<name>A0ABS2V635_9ACTN</name>
<dbReference type="InterPro" id="IPR013517">
    <property type="entry name" value="FG-GAP"/>
</dbReference>
<dbReference type="PANTHER" id="PTHR44103">
    <property type="entry name" value="PROPROTEIN CONVERTASE P"/>
    <property type="match status" value="1"/>
</dbReference>
<keyword evidence="4" id="KW-1185">Reference proteome</keyword>
<dbReference type="Gene3D" id="2.115.10.10">
    <property type="entry name" value="Tachylectin 2"/>
    <property type="match status" value="1"/>
</dbReference>
<reference evidence="3 4" key="1">
    <citation type="journal article" date="2016" name="Arch. Microbiol.">
        <title>Streptomyces zhihengii sp. nov., isolated from rhizospheric soil of Psammosilene tunicoides.</title>
        <authorList>
            <person name="Huang M.J."/>
            <person name="Fei J.J."/>
            <person name="Salam N."/>
            <person name="Kim C.J."/>
            <person name="Hozzein W.N."/>
            <person name="Xiao M."/>
            <person name="Huang H.Q."/>
            <person name="Li W.J."/>
        </authorList>
    </citation>
    <scope>NUCLEOTIDE SEQUENCE [LARGE SCALE GENOMIC DNA]</scope>
    <source>
        <strain evidence="3 4">YIM T102</strain>
    </source>
</reference>
<organism evidence="3 4">
    <name type="scientific">Streptomyces zhihengii</name>
    <dbReference type="NCBI Taxonomy" id="1818004"/>
    <lineage>
        <taxon>Bacteria</taxon>
        <taxon>Bacillati</taxon>
        <taxon>Actinomycetota</taxon>
        <taxon>Actinomycetes</taxon>
        <taxon>Kitasatosporales</taxon>
        <taxon>Streptomycetaceae</taxon>
        <taxon>Streptomyces</taxon>
    </lineage>
</organism>
<keyword evidence="3" id="KW-0614">Plasmid</keyword>